<evidence type="ECO:0000313" key="3">
    <source>
        <dbReference type="Proteomes" id="UP001396334"/>
    </source>
</evidence>
<comment type="caution">
    <text evidence="2">The sequence shown here is derived from an EMBL/GenBank/DDBJ whole genome shotgun (WGS) entry which is preliminary data.</text>
</comment>
<evidence type="ECO:0000313" key="2">
    <source>
        <dbReference type="EMBL" id="KAK9030315.1"/>
    </source>
</evidence>
<name>A0ABR2SYJ7_9ROSI</name>
<proteinExistence type="predicted"/>
<dbReference type="Proteomes" id="UP001396334">
    <property type="component" value="Unassembled WGS sequence"/>
</dbReference>
<reference evidence="2 3" key="1">
    <citation type="journal article" date="2024" name="G3 (Bethesda)">
        <title>Genome assembly of Hibiscus sabdariffa L. provides insights into metabolisms of medicinal natural products.</title>
        <authorList>
            <person name="Kim T."/>
        </authorList>
    </citation>
    <scope>NUCLEOTIDE SEQUENCE [LARGE SCALE GENOMIC DNA]</scope>
    <source>
        <strain evidence="2">TK-2024</strain>
        <tissue evidence="2">Old leaves</tissue>
    </source>
</reference>
<feature type="region of interest" description="Disordered" evidence="1">
    <location>
        <begin position="1"/>
        <end position="38"/>
    </location>
</feature>
<dbReference type="EMBL" id="JBBPBN010000010">
    <property type="protein sequence ID" value="KAK9030315.1"/>
    <property type="molecule type" value="Genomic_DNA"/>
</dbReference>
<gene>
    <name evidence="2" type="ORF">V6N11_031743</name>
</gene>
<protein>
    <submittedName>
        <fullName evidence="2">Uncharacterized protein</fullName>
    </submittedName>
</protein>
<keyword evidence="3" id="KW-1185">Reference proteome</keyword>
<organism evidence="2 3">
    <name type="scientific">Hibiscus sabdariffa</name>
    <name type="common">roselle</name>
    <dbReference type="NCBI Taxonomy" id="183260"/>
    <lineage>
        <taxon>Eukaryota</taxon>
        <taxon>Viridiplantae</taxon>
        <taxon>Streptophyta</taxon>
        <taxon>Embryophyta</taxon>
        <taxon>Tracheophyta</taxon>
        <taxon>Spermatophyta</taxon>
        <taxon>Magnoliopsida</taxon>
        <taxon>eudicotyledons</taxon>
        <taxon>Gunneridae</taxon>
        <taxon>Pentapetalae</taxon>
        <taxon>rosids</taxon>
        <taxon>malvids</taxon>
        <taxon>Malvales</taxon>
        <taxon>Malvaceae</taxon>
        <taxon>Malvoideae</taxon>
        <taxon>Hibiscus</taxon>
    </lineage>
</organism>
<evidence type="ECO:0000256" key="1">
    <source>
        <dbReference type="SAM" id="MobiDB-lite"/>
    </source>
</evidence>
<sequence length="95" mass="11041">MDKIKAHKYRQTNKEQKHSKAQGYQSKQRPEQNCRRSGHRYSRIGWYEATDKLAAMGRGHSKEGRLLLVPPGMVTAIVNDKQRRWLRFDDPAGCS</sequence>
<feature type="compositionally biased region" description="Basic residues" evidence="1">
    <location>
        <begin position="1"/>
        <end position="11"/>
    </location>
</feature>
<accession>A0ABR2SYJ7</accession>